<accession>A0ABV5ZA02</accession>
<evidence type="ECO:0000313" key="2">
    <source>
        <dbReference type="Proteomes" id="UP001589628"/>
    </source>
</evidence>
<dbReference type="Proteomes" id="UP001589628">
    <property type="component" value="Unassembled WGS sequence"/>
</dbReference>
<dbReference type="RefSeq" id="WP_027311602.1">
    <property type="nucleotide sequence ID" value="NZ_JAUESS010000007.1"/>
</dbReference>
<evidence type="ECO:0000313" key="1">
    <source>
        <dbReference type="EMBL" id="MFB9886106.1"/>
    </source>
</evidence>
<name>A0ABV5ZA02_9GAMM</name>
<reference evidence="1 2" key="1">
    <citation type="submission" date="2024-09" db="EMBL/GenBank/DDBJ databases">
        <authorList>
            <person name="Sun Q."/>
            <person name="Mori K."/>
        </authorList>
    </citation>
    <scope>NUCLEOTIDE SEQUENCE [LARGE SCALE GENOMIC DNA]</scope>
    <source>
        <strain evidence="1 2">ATCC 51285</strain>
    </source>
</reference>
<dbReference type="EMBL" id="JBHLZN010000002">
    <property type="protein sequence ID" value="MFB9886106.1"/>
    <property type="molecule type" value="Genomic_DNA"/>
</dbReference>
<protein>
    <submittedName>
        <fullName evidence="1">Uncharacterized protein</fullName>
    </submittedName>
</protein>
<comment type="caution">
    <text evidence="1">The sequence shown here is derived from an EMBL/GenBank/DDBJ whole genome shotgun (WGS) entry which is preliminary data.</text>
</comment>
<organism evidence="1 2">
    <name type="scientific">Balneatrix alpica</name>
    <dbReference type="NCBI Taxonomy" id="75684"/>
    <lineage>
        <taxon>Bacteria</taxon>
        <taxon>Pseudomonadati</taxon>
        <taxon>Pseudomonadota</taxon>
        <taxon>Gammaproteobacteria</taxon>
        <taxon>Oceanospirillales</taxon>
        <taxon>Balneatrichaceae</taxon>
        <taxon>Balneatrix</taxon>
    </lineage>
</organism>
<proteinExistence type="predicted"/>
<keyword evidence="2" id="KW-1185">Reference proteome</keyword>
<sequence length="86" mass="9852">MQRRYALFLTLSVLVISLGVISSECLQGQLPSYPAAMLSAWLMVGNWQGYHRLRRQPPSSKRCWLGWLSTVGRGPFNARQTFKPKR</sequence>
<gene>
    <name evidence="1" type="ORF">ACFFLH_06765</name>
</gene>